<organism evidence="3 4">
    <name type="scientific">Tsukamurella soli</name>
    <dbReference type="NCBI Taxonomy" id="644556"/>
    <lineage>
        <taxon>Bacteria</taxon>
        <taxon>Bacillati</taxon>
        <taxon>Actinomycetota</taxon>
        <taxon>Actinomycetes</taxon>
        <taxon>Mycobacteriales</taxon>
        <taxon>Tsukamurellaceae</taxon>
        <taxon>Tsukamurella</taxon>
    </lineage>
</organism>
<reference evidence="4" key="1">
    <citation type="journal article" date="2019" name="Int. J. Syst. Evol. Microbiol.">
        <title>The Global Catalogue of Microorganisms (GCM) 10K type strain sequencing project: providing services to taxonomists for standard genome sequencing and annotation.</title>
        <authorList>
            <consortium name="The Broad Institute Genomics Platform"/>
            <consortium name="The Broad Institute Genome Sequencing Center for Infectious Disease"/>
            <person name="Wu L."/>
            <person name="Ma J."/>
        </authorList>
    </citation>
    <scope>NUCLEOTIDE SEQUENCE [LARGE SCALE GENOMIC DNA]</scope>
    <source>
        <strain evidence="4">JCM 17688</strain>
    </source>
</reference>
<dbReference type="InterPro" id="IPR006059">
    <property type="entry name" value="SBP"/>
</dbReference>
<sequence>MQLRRLPASRSLSPSSLTSRAVAAVALAATVVTVAGCATGTAPSAQSLAAGSGSAAPAAGTVTLVTHDSFHLPDQVLAAFTRKTGLTVKTVEFGDAGTLATKLTLTAGSPPGDVSFGVDNTFASRTLTGGVFVPYTSPAAVNGADAYGIPGENRLTAVDYGDVCVNIDTRYFAAHDLPEPTGYSDLADPRYRGLTSLEDPDTASPGLAFLLGTIATMGDGAAGAPGYPGGWQAYWTKLKGNDVTVTSDWNTTYSTDFSGSSGKGPKPIVVSYASSPADEVVPGANGAPDTSPTKALLDTCFRQVEFAGVLRGAKNPEGAREFIDFLLSQQAQVAVPESMYVYPVTRGVPLPATWERFAPAPPHPATMAASAIAAGRDGWLRTWRTLMGR</sequence>
<accession>A0ABP8KDI6</accession>
<gene>
    <name evidence="3" type="ORF">GCM10023147_47470</name>
</gene>
<evidence type="ECO:0000256" key="1">
    <source>
        <dbReference type="ARBA" id="ARBA00022729"/>
    </source>
</evidence>
<dbReference type="NCBIfam" id="TIGR01254">
    <property type="entry name" value="sfuA"/>
    <property type="match status" value="1"/>
</dbReference>
<dbReference type="EMBL" id="BAABFR010000127">
    <property type="protein sequence ID" value="GAA4404739.1"/>
    <property type="molecule type" value="Genomic_DNA"/>
</dbReference>
<evidence type="ECO:0000313" key="4">
    <source>
        <dbReference type="Proteomes" id="UP001500635"/>
    </source>
</evidence>
<dbReference type="Pfam" id="PF13416">
    <property type="entry name" value="SBP_bac_8"/>
    <property type="match status" value="1"/>
</dbReference>
<dbReference type="PANTHER" id="PTHR30006">
    <property type="entry name" value="THIAMINE-BINDING PERIPLASMIC PROTEIN-RELATED"/>
    <property type="match status" value="1"/>
</dbReference>
<feature type="chain" id="PRO_5047084212" evidence="2">
    <location>
        <begin position="24"/>
        <end position="389"/>
    </location>
</feature>
<feature type="signal peptide" evidence="2">
    <location>
        <begin position="1"/>
        <end position="23"/>
    </location>
</feature>
<dbReference type="PANTHER" id="PTHR30006:SF2">
    <property type="entry name" value="ABC TRANSPORTER SUBSTRATE-BINDING PROTEIN"/>
    <property type="match status" value="1"/>
</dbReference>
<dbReference type="Proteomes" id="UP001500635">
    <property type="component" value="Unassembled WGS sequence"/>
</dbReference>
<comment type="caution">
    <text evidence="3">The sequence shown here is derived from an EMBL/GenBank/DDBJ whole genome shotgun (WGS) entry which is preliminary data.</text>
</comment>
<dbReference type="InterPro" id="IPR005948">
    <property type="entry name" value="ThiB-like"/>
</dbReference>
<evidence type="ECO:0000256" key="2">
    <source>
        <dbReference type="SAM" id="SignalP"/>
    </source>
</evidence>
<keyword evidence="1 2" id="KW-0732">Signal</keyword>
<name>A0ABP8KDI6_9ACTN</name>
<keyword evidence="4" id="KW-1185">Reference proteome</keyword>
<dbReference type="RefSeq" id="WP_345000882.1">
    <property type="nucleotide sequence ID" value="NZ_BAABFR010000127.1"/>
</dbReference>
<protein>
    <submittedName>
        <fullName evidence="3">Thiamine ABC transporter substrate-binding protein</fullName>
    </submittedName>
</protein>
<dbReference type="SUPFAM" id="SSF53850">
    <property type="entry name" value="Periplasmic binding protein-like II"/>
    <property type="match status" value="1"/>
</dbReference>
<evidence type="ECO:0000313" key="3">
    <source>
        <dbReference type="EMBL" id="GAA4404739.1"/>
    </source>
</evidence>
<dbReference type="Gene3D" id="3.40.190.10">
    <property type="entry name" value="Periplasmic binding protein-like II"/>
    <property type="match status" value="2"/>
</dbReference>
<proteinExistence type="predicted"/>